<feature type="domain" description="Cyclic nucleotide-binding" evidence="4">
    <location>
        <begin position="24"/>
        <end position="108"/>
    </location>
</feature>
<dbReference type="PROSITE" id="PS50042">
    <property type="entry name" value="CNMP_BINDING_3"/>
    <property type="match status" value="1"/>
</dbReference>
<dbReference type="AlphaFoldDB" id="A0A0G3EMJ2"/>
<dbReference type="STRING" id="445709.ABW99_08830"/>
<keyword evidence="7" id="KW-1185">Reference proteome</keyword>
<dbReference type="Gene3D" id="1.10.10.10">
    <property type="entry name" value="Winged helix-like DNA-binding domain superfamily/Winged helix DNA-binding domain"/>
    <property type="match status" value="1"/>
</dbReference>
<keyword evidence="1" id="KW-0805">Transcription regulation</keyword>
<dbReference type="Pfam" id="PF00027">
    <property type="entry name" value="cNMP_binding"/>
    <property type="match status" value="1"/>
</dbReference>
<dbReference type="InterPro" id="IPR018490">
    <property type="entry name" value="cNMP-bd_dom_sf"/>
</dbReference>
<dbReference type="InterPro" id="IPR036388">
    <property type="entry name" value="WH-like_DNA-bd_sf"/>
</dbReference>
<name>A0A0G3EMJ2_9BURK</name>
<gene>
    <name evidence="6" type="ORF">ABW99_08830</name>
</gene>
<dbReference type="PANTHER" id="PTHR24567">
    <property type="entry name" value="CRP FAMILY TRANSCRIPTIONAL REGULATORY PROTEIN"/>
    <property type="match status" value="1"/>
</dbReference>
<protein>
    <submittedName>
        <fullName evidence="6">Transcriptional regulator</fullName>
    </submittedName>
</protein>
<dbReference type="PROSITE" id="PS51063">
    <property type="entry name" value="HTH_CRP_2"/>
    <property type="match status" value="1"/>
</dbReference>
<evidence type="ECO:0000259" key="4">
    <source>
        <dbReference type="PROSITE" id="PS50042"/>
    </source>
</evidence>
<keyword evidence="2" id="KW-0238">DNA-binding</keyword>
<dbReference type="PATRIC" id="fig|445709.3.peg.1890"/>
<accession>A0A0G3EMJ2</accession>
<dbReference type="OrthoDB" id="7643467at2"/>
<evidence type="ECO:0000256" key="2">
    <source>
        <dbReference type="ARBA" id="ARBA00023125"/>
    </source>
</evidence>
<dbReference type="PROSITE" id="PS00042">
    <property type="entry name" value="HTH_CRP_1"/>
    <property type="match status" value="1"/>
</dbReference>
<dbReference type="GO" id="GO:0003700">
    <property type="term" value="F:DNA-binding transcription factor activity"/>
    <property type="evidence" value="ECO:0007669"/>
    <property type="project" value="InterPro"/>
</dbReference>
<reference evidence="7" key="1">
    <citation type="submission" date="2015-06" db="EMBL/GenBank/DDBJ databases">
        <authorList>
            <person name="Lim Y.L."/>
            <person name="Ee R."/>
            <person name="Yong D."/>
            <person name="How K.Y."/>
            <person name="Yin W.F."/>
            <person name="Chan K.G."/>
        </authorList>
    </citation>
    <scope>NUCLEOTIDE SEQUENCE [LARGE SCALE GENOMIC DNA]</scope>
    <source>
        <strain evidence="7">DSM 25325</strain>
    </source>
</reference>
<dbReference type="RefSeq" id="WP_047214123.1">
    <property type="nucleotide sequence ID" value="NZ_CP011568.3"/>
</dbReference>
<dbReference type="GO" id="GO:0003677">
    <property type="term" value="F:DNA binding"/>
    <property type="evidence" value="ECO:0007669"/>
    <property type="project" value="UniProtKB-KW"/>
</dbReference>
<dbReference type="InterPro" id="IPR000595">
    <property type="entry name" value="cNMP-bd_dom"/>
</dbReference>
<dbReference type="CDD" id="cd00092">
    <property type="entry name" value="HTH_CRP"/>
    <property type="match status" value="1"/>
</dbReference>
<dbReference type="NCBIfam" id="NF008365">
    <property type="entry name" value="PRK11161.1"/>
    <property type="match status" value="1"/>
</dbReference>
<dbReference type="SUPFAM" id="SSF51206">
    <property type="entry name" value="cAMP-binding domain-like"/>
    <property type="match status" value="1"/>
</dbReference>
<dbReference type="Gene3D" id="2.60.120.10">
    <property type="entry name" value="Jelly Rolls"/>
    <property type="match status" value="1"/>
</dbReference>
<dbReference type="SMART" id="SM00419">
    <property type="entry name" value="HTH_CRP"/>
    <property type="match status" value="1"/>
</dbReference>
<dbReference type="PRINTS" id="PR00034">
    <property type="entry name" value="HTHCRP"/>
</dbReference>
<evidence type="ECO:0000256" key="1">
    <source>
        <dbReference type="ARBA" id="ARBA00023015"/>
    </source>
</evidence>
<keyword evidence="3" id="KW-0804">Transcription</keyword>
<dbReference type="Proteomes" id="UP000036700">
    <property type="component" value="Chromosome"/>
</dbReference>
<dbReference type="KEGG" id="ptx:ABW99_08830"/>
<proteinExistence type="predicted"/>
<dbReference type="InterPro" id="IPR014710">
    <property type="entry name" value="RmlC-like_jellyroll"/>
</dbReference>
<evidence type="ECO:0000313" key="6">
    <source>
        <dbReference type="EMBL" id="AKJ68303.1"/>
    </source>
</evidence>
<dbReference type="InterPro" id="IPR018335">
    <property type="entry name" value="Tscrpt_reg_HTH_Crp-type_CS"/>
</dbReference>
<dbReference type="CDD" id="cd00038">
    <property type="entry name" value="CAP_ED"/>
    <property type="match status" value="1"/>
</dbReference>
<dbReference type="SUPFAM" id="SSF46785">
    <property type="entry name" value="Winged helix' DNA-binding domain"/>
    <property type="match status" value="1"/>
</dbReference>
<dbReference type="GO" id="GO:0005829">
    <property type="term" value="C:cytosol"/>
    <property type="evidence" value="ECO:0007669"/>
    <property type="project" value="TreeGrafter"/>
</dbReference>
<dbReference type="InterPro" id="IPR050397">
    <property type="entry name" value="Env_Response_Regulators"/>
</dbReference>
<dbReference type="Pfam" id="PF13545">
    <property type="entry name" value="HTH_Crp_2"/>
    <property type="match status" value="1"/>
</dbReference>
<dbReference type="InterPro" id="IPR012318">
    <property type="entry name" value="HTH_CRP"/>
</dbReference>
<dbReference type="FunFam" id="1.10.10.10:FF:000028">
    <property type="entry name" value="Fumarate/nitrate reduction transcriptional regulator Fnr"/>
    <property type="match status" value="1"/>
</dbReference>
<evidence type="ECO:0000256" key="3">
    <source>
        <dbReference type="ARBA" id="ARBA00023163"/>
    </source>
</evidence>
<sequence length="250" mass="27868">MTTQSGPTSPPPRCSACSLSQFCLPVGIPQNELTRLDQLVAERIRLKKGDALYLYGDPLRAIFGVRFGSLKSYIDSEDGREQVVGLHIQGELLGLDAIADERHASTAVALEDSEVCVVRFAELEKLSAQVPSLQRQLHRLLSLEIRNDHRMLLSLGTMRAEQRLAVFLLNLSERLSMRGYAANEFVLRMSREEIGSYLGLTLETVSRLFSRLQQSGVLSIKQRRLKVTDPDALRHLAGESCQAPAISRPR</sequence>
<evidence type="ECO:0000259" key="5">
    <source>
        <dbReference type="PROSITE" id="PS51063"/>
    </source>
</evidence>
<evidence type="ECO:0000313" key="7">
    <source>
        <dbReference type="Proteomes" id="UP000036700"/>
    </source>
</evidence>
<dbReference type="EMBL" id="CP011568">
    <property type="protein sequence ID" value="AKJ68303.1"/>
    <property type="molecule type" value="Genomic_DNA"/>
</dbReference>
<organism evidence="6 7">
    <name type="scientific">Pandoraea thiooxydans</name>
    <dbReference type="NCBI Taxonomy" id="445709"/>
    <lineage>
        <taxon>Bacteria</taxon>
        <taxon>Pseudomonadati</taxon>
        <taxon>Pseudomonadota</taxon>
        <taxon>Betaproteobacteria</taxon>
        <taxon>Burkholderiales</taxon>
        <taxon>Burkholderiaceae</taxon>
        <taxon>Pandoraea</taxon>
    </lineage>
</organism>
<dbReference type="PANTHER" id="PTHR24567:SF75">
    <property type="entry name" value="FUMARATE AND NITRATE REDUCTION REGULATORY PROTEIN"/>
    <property type="match status" value="1"/>
</dbReference>
<feature type="domain" description="HTH crp-type" evidence="5">
    <location>
        <begin position="158"/>
        <end position="231"/>
    </location>
</feature>
<dbReference type="SMART" id="SM00100">
    <property type="entry name" value="cNMP"/>
    <property type="match status" value="1"/>
</dbReference>
<dbReference type="InterPro" id="IPR036390">
    <property type="entry name" value="WH_DNA-bd_sf"/>
</dbReference>